<dbReference type="Pfam" id="PF12697">
    <property type="entry name" value="Abhydrolase_6"/>
    <property type="match status" value="1"/>
</dbReference>
<protein>
    <submittedName>
        <fullName evidence="2">Alpha/beta hydrolase</fullName>
    </submittedName>
</protein>
<organism evidence="2 3">
    <name type="scientific">Kribbella capetownensis</name>
    <dbReference type="NCBI Taxonomy" id="1572659"/>
    <lineage>
        <taxon>Bacteria</taxon>
        <taxon>Bacillati</taxon>
        <taxon>Actinomycetota</taxon>
        <taxon>Actinomycetes</taxon>
        <taxon>Propionibacteriales</taxon>
        <taxon>Kribbellaceae</taxon>
        <taxon>Kribbella</taxon>
    </lineage>
</organism>
<reference evidence="2 3" key="1">
    <citation type="submission" date="2019-02" db="EMBL/GenBank/DDBJ databases">
        <title>Kribbella capetownensis sp. nov. and Kribbella speibonae sp. nov., isolated from soil.</title>
        <authorList>
            <person name="Curtis S.M."/>
            <person name="Norton I."/>
            <person name="Everest G.J."/>
            <person name="Meyers P.R."/>
        </authorList>
    </citation>
    <scope>NUCLEOTIDE SEQUENCE [LARGE SCALE GENOMIC DNA]</scope>
    <source>
        <strain evidence="2 3">YM53</strain>
    </source>
</reference>
<dbReference type="GO" id="GO:0016787">
    <property type="term" value="F:hydrolase activity"/>
    <property type="evidence" value="ECO:0007669"/>
    <property type="project" value="UniProtKB-KW"/>
</dbReference>
<feature type="domain" description="AB hydrolase-1" evidence="1">
    <location>
        <begin position="1"/>
        <end position="216"/>
    </location>
</feature>
<keyword evidence="2" id="KW-0378">Hydrolase</keyword>
<dbReference type="InterPro" id="IPR000073">
    <property type="entry name" value="AB_hydrolase_1"/>
</dbReference>
<comment type="caution">
    <text evidence="2">The sequence shown here is derived from an EMBL/GenBank/DDBJ whole genome shotgun (WGS) entry which is preliminary data.</text>
</comment>
<proteinExistence type="predicted"/>
<dbReference type="EMBL" id="SJKD01000002">
    <property type="protein sequence ID" value="TCC51373.1"/>
    <property type="molecule type" value="Genomic_DNA"/>
</dbReference>
<evidence type="ECO:0000313" key="3">
    <source>
        <dbReference type="Proteomes" id="UP000293342"/>
    </source>
</evidence>
<dbReference type="SUPFAM" id="SSF53474">
    <property type="entry name" value="alpha/beta-Hydrolases"/>
    <property type="match status" value="1"/>
</dbReference>
<dbReference type="OrthoDB" id="64996at2"/>
<evidence type="ECO:0000259" key="1">
    <source>
        <dbReference type="Pfam" id="PF12697"/>
    </source>
</evidence>
<evidence type="ECO:0000313" key="2">
    <source>
        <dbReference type="EMBL" id="TCC51373.1"/>
    </source>
</evidence>
<name>A0A4R0JV64_9ACTN</name>
<dbReference type="InterPro" id="IPR052897">
    <property type="entry name" value="Sec-Metab_Biosynth_Hydrolase"/>
</dbReference>
<gene>
    <name evidence="2" type="ORF">E0H75_10500</name>
</gene>
<dbReference type="InterPro" id="IPR029058">
    <property type="entry name" value="AB_hydrolase_fold"/>
</dbReference>
<dbReference type="AlphaFoldDB" id="A0A4R0JV64"/>
<dbReference type="PANTHER" id="PTHR37017">
    <property type="entry name" value="AB HYDROLASE-1 DOMAIN-CONTAINING PROTEIN-RELATED"/>
    <property type="match status" value="1"/>
</dbReference>
<dbReference type="Proteomes" id="UP000293342">
    <property type="component" value="Unassembled WGS sequence"/>
</dbReference>
<accession>A0A4R0JV64</accession>
<dbReference type="PANTHER" id="PTHR37017:SF11">
    <property type="entry name" value="ESTERASE_LIPASE_THIOESTERASE DOMAIN-CONTAINING PROTEIN"/>
    <property type="match status" value="1"/>
</dbReference>
<keyword evidence="3" id="KW-1185">Reference proteome</keyword>
<dbReference type="Gene3D" id="3.40.50.1820">
    <property type="entry name" value="alpha/beta hydrolase"/>
    <property type="match status" value="1"/>
</dbReference>
<sequence>MVLLHGAYADGSSWSGVTSRLQHDGYKVVAPAVPLRGIASDTSYLSGVLATIPGPKVLVGHSYGGALVSELADTSGVKSLVYVAAFIPQAGETLGALNSQFPGSELGPDVTNVISYPGGVDLALNPDKAGPILGADIPPREGAVFLAAQRPVAAAAFSESVEETAPAALPKYAVIPTGDKAIAPAAERFMATRAGATKVEVSGASHLVAVSQPGVVTQVIERAAR</sequence>